<dbReference type="Proteomes" id="UP000499080">
    <property type="component" value="Unassembled WGS sequence"/>
</dbReference>
<feature type="region of interest" description="Disordered" evidence="1">
    <location>
        <begin position="84"/>
        <end position="105"/>
    </location>
</feature>
<gene>
    <name evidence="2" type="ORF">AVEN_250327_1</name>
</gene>
<sequence length="105" mass="11597">MWHSFSPPSKVPDHYYSFVNSIPTKANAAFSFLRLPLVFSYCPVPRHVGDSVTQCFLKNPVAPSGLQSGIVQLQTPWRHCHSKPLLVPTPATPAGRRPSQALSPF</sequence>
<comment type="caution">
    <text evidence="2">The sequence shown here is derived from an EMBL/GenBank/DDBJ whole genome shotgun (WGS) entry which is preliminary data.</text>
</comment>
<organism evidence="2 3">
    <name type="scientific">Araneus ventricosus</name>
    <name type="common">Orbweaver spider</name>
    <name type="synonym">Epeira ventricosa</name>
    <dbReference type="NCBI Taxonomy" id="182803"/>
    <lineage>
        <taxon>Eukaryota</taxon>
        <taxon>Metazoa</taxon>
        <taxon>Ecdysozoa</taxon>
        <taxon>Arthropoda</taxon>
        <taxon>Chelicerata</taxon>
        <taxon>Arachnida</taxon>
        <taxon>Araneae</taxon>
        <taxon>Araneomorphae</taxon>
        <taxon>Entelegynae</taxon>
        <taxon>Araneoidea</taxon>
        <taxon>Araneidae</taxon>
        <taxon>Araneus</taxon>
    </lineage>
</organism>
<name>A0A4Y2TWD2_ARAVE</name>
<keyword evidence="3" id="KW-1185">Reference proteome</keyword>
<dbReference type="AlphaFoldDB" id="A0A4Y2TWD2"/>
<accession>A0A4Y2TWD2</accession>
<evidence type="ECO:0000313" key="2">
    <source>
        <dbReference type="EMBL" id="GBO04898.1"/>
    </source>
</evidence>
<evidence type="ECO:0000313" key="3">
    <source>
        <dbReference type="Proteomes" id="UP000499080"/>
    </source>
</evidence>
<proteinExistence type="predicted"/>
<protein>
    <submittedName>
        <fullName evidence="2">Uncharacterized protein</fullName>
    </submittedName>
</protein>
<evidence type="ECO:0000256" key="1">
    <source>
        <dbReference type="SAM" id="MobiDB-lite"/>
    </source>
</evidence>
<dbReference type="EMBL" id="BGPR01031696">
    <property type="protein sequence ID" value="GBO04898.1"/>
    <property type="molecule type" value="Genomic_DNA"/>
</dbReference>
<reference evidence="2 3" key="1">
    <citation type="journal article" date="2019" name="Sci. Rep.">
        <title>Orb-weaving spider Araneus ventricosus genome elucidates the spidroin gene catalogue.</title>
        <authorList>
            <person name="Kono N."/>
            <person name="Nakamura H."/>
            <person name="Ohtoshi R."/>
            <person name="Moran D.A.P."/>
            <person name="Shinohara A."/>
            <person name="Yoshida Y."/>
            <person name="Fujiwara M."/>
            <person name="Mori M."/>
            <person name="Tomita M."/>
            <person name="Arakawa K."/>
        </authorList>
    </citation>
    <scope>NUCLEOTIDE SEQUENCE [LARGE SCALE GENOMIC DNA]</scope>
</reference>